<dbReference type="OrthoDB" id="5548689at2759"/>
<gene>
    <name evidence="1" type="ORF">BDP27DRAFT_1328942</name>
</gene>
<keyword evidence="2" id="KW-1185">Reference proteome</keyword>
<dbReference type="SUPFAM" id="SSF52047">
    <property type="entry name" value="RNI-like"/>
    <property type="match status" value="1"/>
</dbReference>
<proteinExistence type="predicted"/>
<accession>A0A9P5U5R8</accession>
<evidence type="ECO:0008006" key="3">
    <source>
        <dbReference type="Google" id="ProtNLM"/>
    </source>
</evidence>
<organism evidence="1 2">
    <name type="scientific">Rhodocollybia butyracea</name>
    <dbReference type="NCBI Taxonomy" id="206335"/>
    <lineage>
        <taxon>Eukaryota</taxon>
        <taxon>Fungi</taxon>
        <taxon>Dikarya</taxon>
        <taxon>Basidiomycota</taxon>
        <taxon>Agaricomycotina</taxon>
        <taxon>Agaricomycetes</taxon>
        <taxon>Agaricomycetidae</taxon>
        <taxon>Agaricales</taxon>
        <taxon>Marasmiineae</taxon>
        <taxon>Omphalotaceae</taxon>
        <taxon>Rhodocollybia</taxon>
    </lineage>
</organism>
<evidence type="ECO:0000313" key="1">
    <source>
        <dbReference type="EMBL" id="KAF9067261.1"/>
    </source>
</evidence>
<evidence type="ECO:0000313" key="2">
    <source>
        <dbReference type="Proteomes" id="UP000772434"/>
    </source>
</evidence>
<dbReference type="Gene3D" id="3.80.10.10">
    <property type="entry name" value="Ribonuclease Inhibitor"/>
    <property type="match status" value="1"/>
</dbReference>
<reference evidence="1" key="1">
    <citation type="submission" date="2020-11" db="EMBL/GenBank/DDBJ databases">
        <authorList>
            <consortium name="DOE Joint Genome Institute"/>
            <person name="Ahrendt S."/>
            <person name="Riley R."/>
            <person name="Andreopoulos W."/>
            <person name="Labutti K."/>
            <person name="Pangilinan J."/>
            <person name="Ruiz-Duenas F.J."/>
            <person name="Barrasa J.M."/>
            <person name="Sanchez-Garcia M."/>
            <person name="Camarero S."/>
            <person name="Miyauchi S."/>
            <person name="Serrano A."/>
            <person name="Linde D."/>
            <person name="Babiker R."/>
            <person name="Drula E."/>
            <person name="Ayuso-Fernandez I."/>
            <person name="Pacheco R."/>
            <person name="Padilla G."/>
            <person name="Ferreira P."/>
            <person name="Barriuso J."/>
            <person name="Kellner H."/>
            <person name="Castanera R."/>
            <person name="Alfaro M."/>
            <person name="Ramirez L."/>
            <person name="Pisabarro A.G."/>
            <person name="Kuo A."/>
            <person name="Tritt A."/>
            <person name="Lipzen A."/>
            <person name="He G."/>
            <person name="Yan M."/>
            <person name="Ng V."/>
            <person name="Cullen D."/>
            <person name="Martin F."/>
            <person name="Rosso M.-N."/>
            <person name="Henrissat B."/>
            <person name="Hibbett D."/>
            <person name="Martinez A.T."/>
            <person name="Grigoriev I.V."/>
        </authorList>
    </citation>
    <scope>NUCLEOTIDE SEQUENCE</scope>
    <source>
        <strain evidence="1">AH 40177</strain>
    </source>
</reference>
<sequence>MCSSLESAYQALYKEFLTKSRHNDIPSSPTRSDLETCSESITRSQLSRVLELQESLFAPIRILPLDVLTDIFKLVIETSSKPGITSWKSPKLSGCIFALTWICSRWRDMALSNSTFWSRIQVIHGFWDEPPTAEVTAFLNECILRSGVSVPMSITISSRRNENLPALNTMLVAQAHRWRQATLFLSSQQEVDSVFPFEPSSTRFPLLEDLSFDSDEANIASRIFECHPPLQKLGLGRLWESYTGVIASRNLKVLKIHSYIGVSLARLLHLCPCLEFLKIQSFKFKENADAKKITCWSSLSTLDIGGSGDVDNGAWTGVTLPKLTKLNVTLPTLAGRLLWETAYDATSLVELKEVVKRSKGALQRVNLIVYVKNYGEEVTLETGLPVKAEGSFVENMLLQEWKEFIEEAIDEQRRSNIV</sequence>
<dbReference type="EMBL" id="JADNRY010000075">
    <property type="protein sequence ID" value="KAF9067261.1"/>
    <property type="molecule type" value="Genomic_DNA"/>
</dbReference>
<comment type="caution">
    <text evidence="1">The sequence shown here is derived from an EMBL/GenBank/DDBJ whole genome shotgun (WGS) entry which is preliminary data.</text>
</comment>
<dbReference type="AlphaFoldDB" id="A0A9P5U5R8"/>
<name>A0A9P5U5R8_9AGAR</name>
<dbReference type="InterPro" id="IPR032675">
    <property type="entry name" value="LRR_dom_sf"/>
</dbReference>
<protein>
    <recommendedName>
        <fullName evidence="3">F-box domain-containing protein</fullName>
    </recommendedName>
</protein>
<dbReference type="Proteomes" id="UP000772434">
    <property type="component" value="Unassembled WGS sequence"/>
</dbReference>